<reference evidence="2" key="1">
    <citation type="submission" date="2021-01" db="EMBL/GenBank/DDBJ databases">
        <authorList>
            <consortium name="Genoscope - CEA"/>
            <person name="William W."/>
        </authorList>
    </citation>
    <scope>NUCLEOTIDE SEQUENCE</scope>
</reference>
<dbReference type="Proteomes" id="UP000692954">
    <property type="component" value="Unassembled WGS sequence"/>
</dbReference>
<evidence type="ECO:0000313" key="2">
    <source>
        <dbReference type="EMBL" id="CAD8123439.1"/>
    </source>
</evidence>
<gene>
    <name evidence="2" type="ORF">PSON_ATCC_30995.1.T1440149</name>
</gene>
<keyword evidence="3" id="KW-1185">Reference proteome</keyword>
<name>A0A8S1R807_9CILI</name>
<evidence type="ECO:0000313" key="3">
    <source>
        <dbReference type="Proteomes" id="UP000692954"/>
    </source>
</evidence>
<keyword evidence="1" id="KW-0472">Membrane</keyword>
<evidence type="ECO:0000256" key="1">
    <source>
        <dbReference type="SAM" id="Phobius"/>
    </source>
</evidence>
<protein>
    <submittedName>
        <fullName evidence="2">Uncharacterized protein</fullName>
    </submittedName>
</protein>
<dbReference type="AlphaFoldDB" id="A0A8S1R807"/>
<dbReference type="EMBL" id="CAJJDN010000144">
    <property type="protein sequence ID" value="CAD8123439.1"/>
    <property type="molecule type" value="Genomic_DNA"/>
</dbReference>
<keyword evidence="1" id="KW-1133">Transmembrane helix</keyword>
<feature type="transmembrane region" description="Helical" evidence="1">
    <location>
        <begin position="12"/>
        <end position="35"/>
    </location>
</feature>
<feature type="transmembrane region" description="Helical" evidence="1">
    <location>
        <begin position="47"/>
        <end position="66"/>
    </location>
</feature>
<comment type="caution">
    <text evidence="2">The sequence shown here is derived from an EMBL/GenBank/DDBJ whole genome shotgun (WGS) entry which is preliminary data.</text>
</comment>
<organism evidence="2 3">
    <name type="scientific">Paramecium sonneborni</name>
    <dbReference type="NCBI Taxonomy" id="65129"/>
    <lineage>
        <taxon>Eukaryota</taxon>
        <taxon>Sar</taxon>
        <taxon>Alveolata</taxon>
        <taxon>Ciliophora</taxon>
        <taxon>Intramacronucleata</taxon>
        <taxon>Oligohymenophorea</taxon>
        <taxon>Peniculida</taxon>
        <taxon>Parameciidae</taxon>
        <taxon>Paramecium</taxon>
    </lineage>
</organism>
<keyword evidence="1" id="KW-0812">Transmembrane</keyword>
<sequence>MEHLVLYSAKEITYFFVFLSNNLNFTITFKIYQYIQRNKSAAQDKKIVGYSYFTSKTLFVIVRLSYCKKIIIFVRSYSIVEILMRKCLEYLKNKVIPNLKIILETMRRKEKIAKLFGRLSF</sequence>
<proteinExistence type="predicted"/>
<accession>A0A8S1R807</accession>